<protein>
    <submittedName>
        <fullName evidence="9">Cytochrome P450</fullName>
    </submittedName>
</protein>
<comment type="similarity">
    <text evidence="1 8">Belongs to the cytochrome P450 family.</text>
</comment>
<dbReference type="InterPro" id="IPR036396">
    <property type="entry name" value="Cyt_P450_sf"/>
</dbReference>
<evidence type="ECO:0000256" key="3">
    <source>
        <dbReference type="ARBA" id="ARBA00022723"/>
    </source>
</evidence>
<evidence type="ECO:0000256" key="2">
    <source>
        <dbReference type="ARBA" id="ARBA00022617"/>
    </source>
</evidence>
<comment type="caution">
    <text evidence="9">The sequence shown here is derived from an EMBL/GenBank/DDBJ whole genome shotgun (WGS) entry which is preliminary data.</text>
</comment>
<evidence type="ECO:0000313" key="9">
    <source>
        <dbReference type="EMBL" id="KAA0677298.1"/>
    </source>
</evidence>
<dbReference type="GO" id="GO:0005506">
    <property type="term" value="F:iron ion binding"/>
    <property type="evidence" value="ECO:0007669"/>
    <property type="project" value="InterPro"/>
</dbReference>
<evidence type="ECO:0000313" key="10">
    <source>
        <dbReference type="Proteomes" id="UP000476837"/>
    </source>
</evidence>
<evidence type="ECO:0000256" key="1">
    <source>
        <dbReference type="ARBA" id="ARBA00010617"/>
    </source>
</evidence>
<evidence type="ECO:0000256" key="5">
    <source>
        <dbReference type="ARBA" id="ARBA00023004"/>
    </source>
</evidence>
<reference evidence="9 10" key="1">
    <citation type="submission" date="2018-07" db="EMBL/GenBank/DDBJ databases">
        <title>Genome sequence of Roseomonas fauriae ATCC 49958.</title>
        <authorList>
            <person name="Sant'Anna F.H."/>
            <person name="Baldani J.I."/>
            <person name="Zilli J.E."/>
            <person name="Reis V.M."/>
            <person name="Hartmann A."/>
            <person name="Cruz L."/>
            <person name="de Souza E.M."/>
            <person name="de Oliveira Pedrosa F."/>
            <person name="Passaglia L.M.P."/>
        </authorList>
    </citation>
    <scope>NUCLEOTIDE SEQUENCE [LARGE SCALE GENOMIC DNA]</scope>
    <source>
        <strain evidence="9 10">ATCC 49958</strain>
    </source>
</reference>
<dbReference type="InterPro" id="IPR050196">
    <property type="entry name" value="Cytochrome_P450_Monoox"/>
</dbReference>
<evidence type="ECO:0000256" key="8">
    <source>
        <dbReference type="RuleBase" id="RU000461"/>
    </source>
</evidence>
<keyword evidence="6 8" id="KW-0503">Monooxygenase</keyword>
<dbReference type="Proteomes" id="UP000476837">
    <property type="component" value="Unassembled WGS sequence"/>
</dbReference>
<dbReference type="InterPro" id="IPR017972">
    <property type="entry name" value="Cyt_P450_CS"/>
</dbReference>
<dbReference type="PROSITE" id="PS00086">
    <property type="entry name" value="CYTOCHROME_P450"/>
    <property type="match status" value="1"/>
</dbReference>
<dbReference type="CDD" id="cd20620">
    <property type="entry name" value="CYP132-like"/>
    <property type="match status" value="1"/>
</dbReference>
<dbReference type="RefSeq" id="WP_149168010.1">
    <property type="nucleotide sequence ID" value="NZ_QOKV01000035.1"/>
</dbReference>
<dbReference type="InterPro" id="IPR001128">
    <property type="entry name" value="Cyt_P450"/>
</dbReference>
<dbReference type="PANTHER" id="PTHR24291">
    <property type="entry name" value="CYTOCHROME P450 FAMILY 4"/>
    <property type="match status" value="1"/>
</dbReference>
<gene>
    <name evidence="9" type="ORF">DS837_29385</name>
</gene>
<evidence type="ECO:0000256" key="7">
    <source>
        <dbReference type="PIRSR" id="PIRSR602401-1"/>
    </source>
</evidence>
<evidence type="ECO:0000256" key="6">
    <source>
        <dbReference type="ARBA" id="ARBA00023033"/>
    </source>
</evidence>
<dbReference type="GO" id="GO:0016705">
    <property type="term" value="F:oxidoreductase activity, acting on paired donors, with incorporation or reduction of molecular oxygen"/>
    <property type="evidence" value="ECO:0007669"/>
    <property type="project" value="InterPro"/>
</dbReference>
<dbReference type="PRINTS" id="PR00463">
    <property type="entry name" value="EP450I"/>
</dbReference>
<proteinExistence type="inferred from homology"/>
<sequence>MTFVSSRLPLAPPDASALPLAQGRPFVGNLPFILNDPLGFFLRLSRSAGPVVRVRLGMAMGELLLVTDPAVIAHVLEGNAGNYRKGRFYQRLRGVFGNNIILADGPDWRRQRHMAAPAFSARHLEAAGWVMAGSAASLVERLDGAARRGEPVDMLREFMDVALNVIIKTLFGVDVGARAEAITAAIEPLLREGERRVWWPLRPPLWVPTPVNRHLRSVLAGFDQMVYELIEERRGGGERREDILDALLYARDESGAGLTNQQIRDEIAGFIVSGHETTGTTLAWALEALSRHPAVYAAVRRELDDVLGPRRPTAADLPQLVYTRATLYETMRLNPAVWTISRQAVADDVVQGIPIRAGTVVMMPPYVVHRSAAHWPNPEGFDPERFRNGEPRGASKFTYFPFGGGPRRCLGAHFSMMEMQIVLATLLQRFRFSLIPGSLPEAMVTLTIRPRDGLWMIPEIVQPRPA</sequence>
<name>A0A6L3ARW8_AZOBR</name>
<dbReference type="Gene3D" id="1.10.630.10">
    <property type="entry name" value="Cytochrome P450"/>
    <property type="match status" value="1"/>
</dbReference>
<evidence type="ECO:0000256" key="4">
    <source>
        <dbReference type="ARBA" id="ARBA00023002"/>
    </source>
</evidence>
<accession>A0A6L3ARW8</accession>
<feature type="binding site" description="axial binding residue" evidence="7">
    <location>
        <position position="409"/>
    </location>
    <ligand>
        <name>heme</name>
        <dbReference type="ChEBI" id="CHEBI:30413"/>
    </ligand>
    <ligandPart>
        <name>Fe</name>
        <dbReference type="ChEBI" id="CHEBI:18248"/>
    </ligandPart>
</feature>
<dbReference type="PANTHER" id="PTHR24291:SF50">
    <property type="entry name" value="BIFUNCTIONAL ALBAFLAVENONE MONOOXYGENASE_TERPENE SYNTHASE"/>
    <property type="match status" value="1"/>
</dbReference>
<organism evidence="9 10">
    <name type="scientific">Azospirillum brasilense</name>
    <dbReference type="NCBI Taxonomy" id="192"/>
    <lineage>
        <taxon>Bacteria</taxon>
        <taxon>Pseudomonadati</taxon>
        <taxon>Pseudomonadota</taxon>
        <taxon>Alphaproteobacteria</taxon>
        <taxon>Rhodospirillales</taxon>
        <taxon>Azospirillaceae</taxon>
        <taxon>Azospirillum</taxon>
    </lineage>
</organism>
<dbReference type="SUPFAM" id="SSF48264">
    <property type="entry name" value="Cytochrome P450"/>
    <property type="match status" value="1"/>
</dbReference>
<keyword evidence="4 8" id="KW-0560">Oxidoreductase</keyword>
<dbReference type="GO" id="GO:0004497">
    <property type="term" value="F:monooxygenase activity"/>
    <property type="evidence" value="ECO:0007669"/>
    <property type="project" value="UniProtKB-KW"/>
</dbReference>
<keyword evidence="5 7" id="KW-0408">Iron</keyword>
<dbReference type="Pfam" id="PF00067">
    <property type="entry name" value="p450"/>
    <property type="match status" value="1"/>
</dbReference>
<comment type="cofactor">
    <cofactor evidence="7">
        <name>heme</name>
        <dbReference type="ChEBI" id="CHEBI:30413"/>
    </cofactor>
</comment>
<dbReference type="PRINTS" id="PR00385">
    <property type="entry name" value="P450"/>
</dbReference>
<keyword evidence="3 7" id="KW-0479">Metal-binding</keyword>
<dbReference type="GO" id="GO:0020037">
    <property type="term" value="F:heme binding"/>
    <property type="evidence" value="ECO:0007669"/>
    <property type="project" value="InterPro"/>
</dbReference>
<dbReference type="EMBL" id="QOKV01000035">
    <property type="protein sequence ID" value="KAA0677298.1"/>
    <property type="molecule type" value="Genomic_DNA"/>
</dbReference>
<dbReference type="AlphaFoldDB" id="A0A6L3ARW8"/>
<dbReference type="InterPro" id="IPR002401">
    <property type="entry name" value="Cyt_P450_E_grp-I"/>
</dbReference>
<keyword evidence="2 7" id="KW-0349">Heme</keyword>